<dbReference type="Proteomes" id="UP000189670">
    <property type="component" value="Unassembled WGS sequence"/>
</dbReference>
<comment type="caution">
    <text evidence="1">The sequence shown here is derived from an EMBL/GenBank/DDBJ whole genome shotgun (WGS) entry which is preliminary data.</text>
</comment>
<name>A0A1V1NS65_9BACT</name>
<sequence length="89" mass="9885">MLIANANTPDVTHNLMLASDTLRFQGYCESDISIFSPGIHPPTQSKIFQTLDSWINASDLEQAVLYFTGVASQKGYTLNETERLGTEFI</sequence>
<reference evidence="2" key="1">
    <citation type="submission" date="2012-11" db="EMBL/GenBank/DDBJ databases">
        <authorList>
            <person name="Lucero-Rivera Y.E."/>
            <person name="Tovar-Ramirez D."/>
        </authorList>
    </citation>
    <scope>NUCLEOTIDE SEQUENCE [LARGE SCALE GENOMIC DNA]</scope>
    <source>
        <strain evidence="2">Araruama</strain>
    </source>
</reference>
<dbReference type="EMBL" id="ATBP01002816">
    <property type="protein sequence ID" value="ETR65442.1"/>
    <property type="molecule type" value="Genomic_DNA"/>
</dbReference>
<proteinExistence type="predicted"/>
<gene>
    <name evidence="1" type="ORF">OMM_14246</name>
</gene>
<evidence type="ECO:0000313" key="1">
    <source>
        <dbReference type="EMBL" id="ETR65442.1"/>
    </source>
</evidence>
<accession>A0A1V1NS65</accession>
<organism evidence="1 2">
    <name type="scientific">Candidatus Magnetoglobus multicellularis str. Araruama</name>
    <dbReference type="NCBI Taxonomy" id="890399"/>
    <lineage>
        <taxon>Bacteria</taxon>
        <taxon>Pseudomonadati</taxon>
        <taxon>Thermodesulfobacteriota</taxon>
        <taxon>Desulfobacteria</taxon>
        <taxon>Desulfobacterales</taxon>
        <taxon>Desulfobacteraceae</taxon>
        <taxon>Candidatus Magnetoglobus</taxon>
    </lineage>
</organism>
<evidence type="ECO:0000313" key="2">
    <source>
        <dbReference type="Proteomes" id="UP000189670"/>
    </source>
</evidence>
<protein>
    <submittedName>
        <fullName evidence="1">Uncharacterized protein</fullName>
    </submittedName>
</protein>
<dbReference type="AlphaFoldDB" id="A0A1V1NS65"/>